<dbReference type="EMBL" id="JAATWM020000052">
    <property type="protein sequence ID" value="KAF9870608.1"/>
    <property type="molecule type" value="Genomic_DNA"/>
</dbReference>
<accession>A0A9P6HTA2</accession>
<name>A0A9P6HTA2_9PEZI</name>
<proteinExistence type="predicted"/>
<reference evidence="2" key="2">
    <citation type="submission" date="2020-11" db="EMBL/GenBank/DDBJ databases">
        <title>Whole genome sequencing of Colletotrichum sp.</title>
        <authorList>
            <person name="Li H."/>
        </authorList>
    </citation>
    <scope>NUCLEOTIDE SEQUENCE</scope>
    <source>
        <strain evidence="2">CkLH20</strain>
    </source>
</reference>
<protein>
    <submittedName>
        <fullName evidence="2">Uncharacterized protein</fullName>
    </submittedName>
</protein>
<dbReference type="GeneID" id="62167702"/>
<organism evidence="2 3">
    <name type="scientific">Colletotrichum karsti</name>
    <dbReference type="NCBI Taxonomy" id="1095194"/>
    <lineage>
        <taxon>Eukaryota</taxon>
        <taxon>Fungi</taxon>
        <taxon>Dikarya</taxon>
        <taxon>Ascomycota</taxon>
        <taxon>Pezizomycotina</taxon>
        <taxon>Sordariomycetes</taxon>
        <taxon>Hypocreomycetidae</taxon>
        <taxon>Glomerellales</taxon>
        <taxon>Glomerellaceae</taxon>
        <taxon>Colletotrichum</taxon>
        <taxon>Colletotrichum boninense species complex</taxon>
    </lineage>
</organism>
<dbReference type="Proteomes" id="UP000781932">
    <property type="component" value="Unassembled WGS sequence"/>
</dbReference>
<feature type="compositionally biased region" description="Polar residues" evidence="1">
    <location>
        <begin position="122"/>
        <end position="132"/>
    </location>
</feature>
<dbReference type="AlphaFoldDB" id="A0A9P6HTA2"/>
<evidence type="ECO:0000256" key="1">
    <source>
        <dbReference type="SAM" id="MobiDB-lite"/>
    </source>
</evidence>
<dbReference type="OrthoDB" id="2943660at2759"/>
<evidence type="ECO:0000313" key="3">
    <source>
        <dbReference type="Proteomes" id="UP000781932"/>
    </source>
</evidence>
<dbReference type="RefSeq" id="XP_038740069.1">
    <property type="nucleotide sequence ID" value="XM_038894628.1"/>
</dbReference>
<feature type="region of interest" description="Disordered" evidence="1">
    <location>
        <begin position="114"/>
        <end position="138"/>
    </location>
</feature>
<keyword evidence="3" id="KW-1185">Reference proteome</keyword>
<sequence>MSVLQETRPCFDYIAKSAFLEGQGDHMPVKLNFGDYEVLLHNAGVRAMLAMDLVQRAAAVVTAISNKGQNMINELAEPCNLAKANIAYLEANISHFQSMLNCVTRHVEGAVNKDEGPPAVSNLASRNVSECSTEGHGS</sequence>
<gene>
    <name evidence="2" type="ORF">CkaCkLH20_11914</name>
</gene>
<evidence type="ECO:0000313" key="2">
    <source>
        <dbReference type="EMBL" id="KAF9870608.1"/>
    </source>
</evidence>
<comment type="caution">
    <text evidence="2">The sequence shown here is derived from an EMBL/GenBank/DDBJ whole genome shotgun (WGS) entry which is preliminary data.</text>
</comment>
<reference evidence="2" key="1">
    <citation type="submission" date="2020-03" db="EMBL/GenBank/DDBJ databases">
        <authorList>
            <person name="He L."/>
        </authorList>
    </citation>
    <scope>NUCLEOTIDE SEQUENCE</scope>
    <source>
        <strain evidence="2">CkLH20</strain>
    </source>
</reference>